<gene>
    <name evidence="1" type="ORF">CYLTODRAFT_464466</name>
</gene>
<name>A0A0D7BP80_9AGAR</name>
<keyword evidence="2" id="KW-1185">Reference proteome</keyword>
<proteinExistence type="predicted"/>
<sequence>MPLYRNASYGNATPPLPTSAYYRPLAPILSSTCTQATSPGVCPQVHPPAATQLWSSTTPTSSHRENHLSMAGHIGDQYPQVATHVERRSRLHPAAIARVMADTFGPNEEVEVCIKTNRWVAGIIVSALKLFDKACNAWGHEVQYYIHGIASSAARGYGDVGHSIDLSRIRRGRNTVL</sequence>
<evidence type="ECO:0000313" key="2">
    <source>
        <dbReference type="Proteomes" id="UP000054007"/>
    </source>
</evidence>
<dbReference type="Proteomes" id="UP000054007">
    <property type="component" value="Unassembled WGS sequence"/>
</dbReference>
<reference evidence="1 2" key="1">
    <citation type="journal article" date="2015" name="Fungal Genet. Biol.">
        <title>Evolution of novel wood decay mechanisms in Agaricales revealed by the genome sequences of Fistulina hepatica and Cylindrobasidium torrendii.</title>
        <authorList>
            <person name="Floudas D."/>
            <person name="Held B.W."/>
            <person name="Riley R."/>
            <person name="Nagy L.G."/>
            <person name="Koehler G."/>
            <person name="Ransdell A.S."/>
            <person name="Younus H."/>
            <person name="Chow J."/>
            <person name="Chiniquy J."/>
            <person name="Lipzen A."/>
            <person name="Tritt A."/>
            <person name="Sun H."/>
            <person name="Haridas S."/>
            <person name="LaButti K."/>
            <person name="Ohm R.A."/>
            <person name="Kues U."/>
            <person name="Blanchette R.A."/>
            <person name="Grigoriev I.V."/>
            <person name="Minto R.E."/>
            <person name="Hibbett D.S."/>
        </authorList>
    </citation>
    <scope>NUCLEOTIDE SEQUENCE [LARGE SCALE GENOMIC DNA]</scope>
    <source>
        <strain evidence="1 2">FP15055 ss-10</strain>
    </source>
</reference>
<organism evidence="1 2">
    <name type="scientific">Cylindrobasidium torrendii FP15055 ss-10</name>
    <dbReference type="NCBI Taxonomy" id="1314674"/>
    <lineage>
        <taxon>Eukaryota</taxon>
        <taxon>Fungi</taxon>
        <taxon>Dikarya</taxon>
        <taxon>Basidiomycota</taxon>
        <taxon>Agaricomycotina</taxon>
        <taxon>Agaricomycetes</taxon>
        <taxon>Agaricomycetidae</taxon>
        <taxon>Agaricales</taxon>
        <taxon>Marasmiineae</taxon>
        <taxon>Physalacriaceae</taxon>
        <taxon>Cylindrobasidium</taxon>
    </lineage>
</organism>
<dbReference type="EMBL" id="KN880444">
    <property type="protein sequence ID" value="KIY72353.1"/>
    <property type="molecule type" value="Genomic_DNA"/>
</dbReference>
<protein>
    <submittedName>
        <fullName evidence="1">Uncharacterized protein</fullName>
    </submittedName>
</protein>
<dbReference type="OrthoDB" id="3045162at2759"/>
<accession>A0A0D7BP80</accession>
<evidence type="ECO:0000313" key="1">
    <source>
        <dbReference type="EMBL" id="KIY72353.1"/>
    </source>
</evidence>
<dbReference type="AlphaFoldDB" id="A0A0D7BP80"/>